<evidence type="ECO:0000256" key="2">
    <source>
        <dbReference type="ARBA" id="ARBA00010621"/>
    </source>
</evidence>
<keyword evidence="16" id="KW-1185">Reference proteome</keyword>
<evidence type="ECO:0000256" key="13">
    <source>
        <dbReference type="ARBA" id="ARBA00047594"/>
    </source>
</evidence>
<evidence type="ECO:0000256" key="9">
    <source>
        <dbReference type="ARBA" id="ARBA00023136"/>
    </source>
</evidence>
<keyword evidence="9 14" id="KW-0472">Membrane</keyword>
<dbReference type="GO" id="GO:0008360">
    <property type="term" value="P:regulation of cell shape"/>
    <property type="evidence" value="ECO:0007669"/>
    <property type="project" value="UniProtKB-KW"/>
</dbReference>
<dbReference type="GO" id="GO:0009252">
    <property type="term" value="P:peptidoglycan biosynthetic process"/>
    <property type="evidence" value="ECO:0007669"/>
    <property type="project" value="UniProtKB-KW"/>
</dbReference>
<evidence type="ECO:0000256" key="11">
    <source>
        <dbReference type="ARBA" id="ARBA00032707"/>
    </source>
</evidence>
<feature type="transmembrane region" description="Helical" evidence="14">
    <location>
        <begin position="81"/>
        <end position="102"/>
    </location>
</feature>
<dbReference type="PANTHER" id="PTHR30622">
    <property type="entry name" value="UNDECAPRENYL-DIPHOSPHATASE"/>
    <property type="match status" value="1"/>
</dbReference>
<dbReference type="GO" id="GO:0046677">
    <property type="term" value="P:response to antibiotic"/>
    <property type="evidence" value="ECO:0007669"/>
    <property type="project" value="UniProtKB-UniRule"/>
</dbReference>
<dbReference type="GO" id="GO:0050380">
    <property type="term" value="F:undecaprenyl-diphosphatase activity"/>
    <property type="evidence" value="ECO:0007669"/>
    <property type="project" value="UniProtKB-UniRule"/>
</dbReference>
<evidence type="ECO:0000256" key="7">
    <source>
        <dbReference type="ARBA" id="ARBA00022801"/>
    </source>
</evidence>
<comment type="caution">
    <text evidence="15">The sequence shown here is derived from an EMBL/GenBank/DDBJ whole genome shotgun (WGS) entry which is preliminary data.</text>
</comment>
<evidence type="ECO:0000256" key="1">
    <source>
        <dbReference type="ARBA" id="ARBA00004651"/>
    </source>
</evidence>
<dbReference type="PANTHER" id="PTHR30622:SF4">
    <property type="entry name" value="UNDECAPRENYL-DIPHOSPHATASE"/>
    <property type="match status" value="1"/>
</dbReference>
<dbReference type="Proteomes" id="UP001055804">
    <property type="component" value="Unassembled WGS sequence"/>
</dbReference>
<protein>
    <recommendedName>
        <fullName evidence="4 14">Undecaprenyl-diphosphatase</fullName>
        <ecNumber evidence="3 14">3.6.1.27</ecNumber>
    </recommendedName>
    <alternativeName>
        <fullName evidence="12 14">Bacitracin resistance protein</fullName>
    </alternativeName>
    <alternativeName>
        <fullName evidence="11 14">Undecaprenyl pyrophosphate phosphatase</fullName>
    </alternativeName>
</protein>
<dbReference type="GO" id="GO:0005886">
    <property type="term" value="C:plasma membrane"/>
    <property type="evidence" value="ECO:0007669"/>
    <property type="project" value="UniProtKB-SubCell"/>
</dbReference>
<dbReference type="EMBL" id="JAMZFT010000002">
    <property type="protein sequence ID" value="MCP1337198.1"/>
    <property type="molecule type" value="Genomic_DNA"/>
</dbReference>
<keyword evidence="10 14" id="KW-0046">Antibiotic resistance</keyword>
<keyword evidence="7 14" id="KW-0378">Hydrolase</keyword>
<keyword evidence="8 14" id="KW-1133">Transmembrane helix</keyword>
<feature type="transmembrane region" description="Helical" evidence="14">
    <location>
        <begin position="185"/>
        <end position="208"/>
    </location>
</feature>
<evidence type="ECO:0000313" key="16">
    <source>
        <dbReference type="Proteomes" id="UP001055804"/>
    </source>
</evidence>
<accession>A0A9J6PFG0</accession>
<evidence type="ECO:0000256" key="5">
    <source>
        <dbReference type="ARBA" id="ARBA00022475"/>
    </source>
</evidence>
<evidence type="ECO:0000256" key="12">
    <source>
        <dbReference type="ARBA" id="ARBA00032932"/>
    </source>
</evidence>
<keyword evidence="14" id="KW-0573">Peptidoglycan synthesis</keyword>
<evidence type="ECO:0000256" key="4">
    <source>
        <dbReference type="ARBA" id="ARBA00021581"/>
    </source>
</evidence>
<name>A0A9J6PFG0_9PROT</name>
<reference evidence="15" key="1">
    <citation type="submission" date="2022-06" db="EMBL/GenBank/DDBJ databases">
        <title>Isolation and Genomics of Futiania mangrovii gen. nov., sp. nov., a Rare and Metabolically-versatile member in the Class Alphaproteobacteria.</title>
        <authorList>
            <person name="Liu L."/>
            <person name="Huang W.-C."/>
            <person name="Pan J."/>
            <person name="Li J."/>
            <person name="Huang Y."/>
            <person name="Du H."/>
            <person name="Liu Y."/>
            <person name="Li M."/>
        </authorList>
    </citation>
    <scope>NUCLEOTIDE SEQUENCE</scope>
    <source>
        <strain evidence="15">FT118</strain>
    </source>
</reference>
<dbReference type="GO" id="GO:0071555">
    <property type="term" value="P:cell wall organization"/>
    <property type="evidence" value="ECO:0007669"/>
    <property type="project" value="UniProtKB-KW"/>
</dbReference>
<dbReference type="InterPro" id="IPR003824">
    <property type="entry name" value="UppP"/>
</dbReference>
<evidence type="ECO:0000256" key="6">
    <source>
        <dbReference type="ARBA" id="ARBA00022692"/>
    </source>
</evidence>
<feature type="transmembrane region" description="Helical" evidence="14">
    <location>
        <begin position="220"/>
        <end position="240"/>
    </location>
</feature>
<keyword evidence="6 14" id="KW-0812">Transmembrane</keyword>
<dbReference type="AlphaFoldDB" id="A0A9J6PFG0"/>
<sequence length="265" mass="28413">MEFIQLAVLAVVQGITEFLPISSSAHLILVPVLFGWKDQGLLIDVALHVGTLAAVMVYFRKETAMLIRGGFDVVLFRRTDAARLALMVVAATVPVMVAGLLFKDMIGSDFRAPLLIAATTILFGVALWVADRKADRAERLFAGITWRDAILVGLAQALALIPGVSRSGITMTAALLLGYSRPEAARFALVLAIPTTFAAGALATLDLVQSGDATLQLDAVIAAALAFVSALAAIWAMMLWLRQATFTPFVIYRLALGVMLLWVFL</sequence>
<dbReference type="Pfam" id="PF02673">
    <property type="entry name" value="BacA"/>
    <property type="match status" value="1"/>
</dbReference>
<comment type="similarity">
    <text evidence="2 14">Belongs to the UppP family.</text>
</comment>
<comment type="catalytic activity">
    <reaction evidence="13 14">
        <text>di-trans,octa-cis-undecaprenyl diphosphate + H2O = di-trans,octa-cis-undecaprenyl phosphate + phosphate + H(+)</text>
        <dbReference type="Rhea" id="RHEA:28094"/>
        <dbReference type="ChEBI" id="CHEBI:15377"/>
        <dbReference type="ChEBI" id="CHEBI:15378"/>
        <dbReference type="ChEBI" id="CHEBI:43474"/>
        <dbReference type="ChEBI" id="CHEBI:58405"/>
        <dbReference type="ChEBI" id="CHEBI:60392"/>
        <dbReference type="EC" id="3.6.1.27"/>
    </reaction>
</comment>
<gene>
    <name evidence="14" type="primary">uppP</name>
    <name evidence="15" type="ORF">NJQ99_12310</name>
</gene>
<evidence type="ECO:0000256" key="3">
    <source>
        <dbReference type="ARBA" id="ARBA00012374"/>
    </source>
</evidence>
<dbReference type="HAMAP" id="MF_01006">
    <property type="entry name" value="Undec_diphosphatase"/>
    <property type="match status" value="1"/>
</dbReference>
<dbReference type="RefSeq" id="WP_269333127.1">
    <property type="nucleotide sequence ID" value="NZ_JAMZFT010000002.1"/>
</dbReference>
<evidence type="ECO:0000256" key="8">
    <source>
        <dbReference type="ARBA" id="ARBA00022989"/>
    </source>
</evidence>
<comment type="miscellaneous">
    <text evidence="14">Bacitracin is thought to be involved in the inhibition of peptidoglycan synthesis by sequestering undecaprenyl diphosphate, thereby reducing the pool of lipid carrier available.</text>
</comment>
<dbReference type="EC" id="3.6.1.27" evidence="3 14"/>
<dbReference type="NCBIfam" id="NF001393">
    <property type="entry name" value="PRK00281.2-4"/>
    <property type="match status" value="1"/>
</dbReference>
<proteinExistence type="inferred from homology"/>
<feature type="transmembrane region" description="Helical" evidence="14">
    <location>
        <begin position="246"/>
        <end position="264"/>
    </location>
</feature>
<keyword evidence="14" id="KW-0961">Cell wall biogenesis/degradation</keyword>
<evidence type="ECO:0000256" key="10">
    <source>
        <dbReference type="ARBA" id="ARBA00023251"/>
    </source>
</evidence>
<evidence type="ECO:0000256" key="14">
    <source>
        <dbReference type="HAMAP-Rule" id="MF_01006"/>
    </source>
</evidence>
<keyword evidence="5 14" id="KW-1003">Cell membrane</keyword>
<keyword evidence="14" id="KW-0133">Cell shape</keyword>
<evidence type="ECO:0000313" key="15">
    <source>
        <dbReference type="EMBL" id="MCP1337198.1"/>
    </source>
</evidence>
<organism evidence="15 16">
    <name type="scientific">Futiania mangrovi</name>
    <dbReference type="NCBI Taxonomy" id="2959716"/>
    <lineage>
        <taxon>Bacteria</taxon>
        <taxon>Pseudomonadati</taxon>
        <taxon>Pseudomonadota</taxon>
        <taxon>Alphaproteobacteria</taxon>
        <taxon>Futianiales</taxon>
        <taxon>Futianiaceae</taxon>
        <taxon>Futiania</taxon>
    </lineage>
</organism>
<comment type="subcellular location">
    <subcellularLocation>
        <location evidence="1 14">Cell membrane</location>
        <topology evidence="1 14">Multi-pass membrane protein</topology>
    </subcellularLocation>
</comment>
<feature type="transmembrane region" description="Helical" evidence="14">
    <location>
        <begin position="40"/>
        <end position="60"/>
    </location>
</feature>
<comment type="function">
    <text evidence="14">Catalyzes the dephosphorylation of undecaprenyl diphosphate (UPP). Confers resistance to bacitracin.</text>
</comment>
<feature type="transmembrane region" description="Helical" evidence="14">
    <location>
        <begin position="114"/>
        <end position="130"/>
    </location>
</feature>